<organism evidence="1 2">
    <name type="scientific">Collinsella tanakaei</name>
    <dbReference type="NCBI Taxonomy" id="626935"/>
    <lineage>
        <taxon>Bacteria</taxon>
        <taxon>Bacillati</taxon>
        <taxon>Actinomycetota</taxon>
        <taxon>Coriobacteriia</taxon>
        <taxon>Coriobacteriales</taxon>
        <taxon>Coriobacteriaceae</taxon>
        <taxon>Collinsella</taxon>
    </lineage>
</organism>
<name>A0A3E4QWN1_9ACTN</name>
<sequence>MGGRLGSPALELELMDVVKRVTRRAFLSLSALLVVAGSVASIRFLGDGTPQKVLEYTEDYERENSELADLVSQRHLLGESFSLTGYDPDSEEGSRFTRTFLCALGYYGTIDWSVLSAKRVSSVDGLDVPDDVRAKLSEWYGDGVDKTAEYQFIVLDVDITNVNAVAGHLENGQEDYWINLNDLRVLPCDSSGNPIEEIGGTGVSYGCCWITPTVEHENPLIDGAVSLPMGETTHTQMIFNVGLYDDAAKKQAASGQFNYALVFDNPSSLGSCIVDLGVL</sequence>
<comment type="caution">
    <text evidence="1">The sequence shown here is derived from an EMBL/GenBank/DDBJ whole genome shotgun (WGS) entry which is preliminary data.</text>
</comment>
<dbReference type="Proteomes" id="UP000260943">
    <property type="component" value="Unassembled WGS sequence"/>
</dbReference>
<evidence type="ECO:0000313" key="2">
    <source>
        <dbReference type="Proteomes" id="UP000260943"/>
    </source>
</evidence>
<protein>
    <submittedName>
        <fullName evidence="1">Uncharacterized protein</fullName>
    </submittedName>
</protein>
<gene>
    <name evidence="1" type="ORF">DXC81_02010</name>
</gene>
<reference evidence="1 2" key="1">
    <citation type="submission" date="2018-08" db="EMBL/GenBank/DDBJ databases">
        <title>A genome reference for cultivated species of the human gut microbiota.</title>
        <authorList>
            <person name="Zou Y."/>
            <person name="Xue W."/>
            <person name="Luo G."/>
        </authorList>
    </citation>
    <scope>NUCLEOTIDE SEQUENCE [LARGE SCALE GENOMIC DNA]</scope>
    <source>
        <strain evidence="1 2">TF08-14</strain>
    </source>
</reference>
<dbReference type="EMBL" id="QSRJ01000002">
    <property type="protein sequence ID" value="RGL11590.1"/>
    <property type="molecule type" value="Genomic_DNA"/>
</dbReference>
<dbReference type="AlphaFoldDB" id="A0A3E4QWN1"/>
<accession>A0A3E4QWN1</accession>
<dbReference type="RefSeq" id="WP_117678948.1">
    <property type="nucleotide sequence ID" value="NZ_QSRJ01000002.1"/>
</dbReference>
<proteinExistence type="predicted"/>
<evidence type="ECO:0000313" key="1">
    <source>
        <dbReference type="EMBL" id="RGL11590.1"/>
    </source>
</evidence>